<keyword evidence="3" id="KW-0560">Oxidoreductase</keyword>
<dbReference type="RefSeq" id="WP_306870851.1">
    <property type="nucleotide sequence ID" value="NZ_JAUSRB010000002.1"/>
</dbReference>
<dbReference type="Gene3D" id="3.40.30.10">
    <property type="entry name" value="Glutaredoxin"/>
    <property type="match status" value="1"/>
</dbReference>
<gene>
    <name evidence="7" type="ORF">J2S55_007489</name>
</gene>
<dbReference type="Pfam" id="PF13462">
    <property type="entry name" value="Thioredoxin_4"/>
    <property type="match status" value="1"/>
</dbReference>
<dbReference type="EMBL" id="JAUSRB010000002">
    <property type="protein sequence ID" value="MDP9868223.1"/>
    <property type="molecule type" value="Genomic_DNA"/>
</dbReference>
<sequence length="253" mass="26268">MSTPARARSRELRDVRTAAERRRKKRIRLAAGGGGVLIVALLAAIVISLVNAAGGSGESTAPRGRTAAPAIATTSGALALGSAAAPVRLAVYLDYMCPFCGRFEQANSAELNRLVADGTVRLELYPLSFLDRMSSGTEYSTRASNATATVADHAPGKVLAFNTALFARQPAEGSRGLSDDEIAALARDAGVPQDVVNLFTDRIFEPWVTASTAAVFEAGISGTPTVKINDEVFKGDLYTAGPLTAAIVAAKGS</sequence>
<keyword evidence="5" id="KW-0676">Redox-active center</keyword>
<comment type="caution">
    <text evidence="7">The sequence shown here is derived from an EMBL/GenBank/DDBJ whole genome shotgun (WGS) entry which is preliminary data.</text>
</comment>
<keyword evidence="4" id="KW-1015">Disulfide bond</keyword>
<evidence type="ECO:0000256" key="2">
    <source>
        <dbReference type="ARBA" id="ARBA00022729"/>
    </source>
</evidence>
<dbReference type="GO" id="GO:0016853">
    <property type="term" value="F:isomerase activity"/>
    <property type="evidence" value="ECO:0007669"/>
    <property type="project" value="UniProtKB-KW"/>
</dbReference>
<accession>A0ABT9RGJ2</accession>
<keyword evidence="7" id="KW-0413">Isomerase</keyword>
<dbReference type="Proteomes" id="UP001230426">
    <property type="component" value="Unassembled WGS sequence"/>
</dbReference>
<evidence type="ECO:0000256" key="5">
    <source>
        <dbReference type="ARBA" id="ARBA00023284"/>
    </source>
</evidence>
<name>A0ABT9RGJ2_9ACTN</name>
<dbReference type="InterPro" id="IPR012336">
    <property type="entry name" value="Thioredoxin-like_fold"/>
</dbReference>
<feature type="domain" description="Thioredoxin-like fold" evidence="6">
    <location>
        <begin position="75"/>
        <end position="236"/>
    </location>
</feature>
<dbReference type="SUPFAM" id="SSF52833">
    <property type="entry name" value="Thioredoxin-like"/>
    <property type="match status" value="1"/>
</dbReference>
<reference evidence="7 8" key="1">
    <citation type="submission" date="2023-07" db="EMBL/GenBank/DDBJ databases">
        <title>Sequencing the genomes of 1000 actinobacteria strains.</title>
        <authorList>
            <person name="Klenk H.-P."/>
        </authorList>
    </citation>
    <scope>NUCLEOTIDE SEQUENCE [LARGE SCALE GENOMIC DNA]</scope>
    <source>
        <strain evidence="7 8">DSM 44109</strain>
    </source>
</reference>
<dbReference type="PANTHER" id="PTHR13887:SF14">
    <property type="entry name" value="DISULFIDE BOND FORMATION PROTEIN D"/>
    <property type="match status" value="1"/>
</dbReference>
<keyword evidence="2" id="KW-0732">Signal</keyword>
<dbReference type="PANTHER" id="PTHR13887">
    <property type="entry name" value="GLUTATHIONE S-TRANSFERASE KAPPA"/>
    <property type="match status" value="1"/>
</dbReference>
<keyword evidence="8" id="KW-1185">Reference proteome</keyword>
<evidence type="ECO:0000256" key="3">
    <source>
        <dbReference type="ARBA" id="ARBA00023002"/>
    </source>
</evidence>
<protein>
    <submittedName>
        <fullName evidence="7">Protein-disulfide isomerase</fullName>
    </submittedName>
</protein>
<evidence type="ECO:0000256" key="1">
    <source>
        <dbReference type="ARBA" id="ARBA00005791"/>
    </source>
</evidence>
<dbReference type="InterPro" id="IPR036249">
    <property type="entry name" value="Thioredoxin-like_sf"/>
</dbReference>
<dbReference type="CDD" id="cd02972">
    <property type="entry name" value="DsbA_family"/>
    <property type="match status" value="1"/>
</dbReference>
<evidence type="ECO:0000259" key="6">
    <source>
        <dbReference type="Pfam" id="PF13462"/>
    </source>
</evidence>
<proteinExistence type="inferred from homology"/>
<evidence type="ECO:0000256" key="4">
    <source>
        <dbReference type="ARBA" id="ARBA00023157"/>
    </source>
</evidence>
<evidence type="ECO:0000313" key="7">
    <source>
        <dbReference type="EMBL" id="MDP9868223.1"/>
    </source>
</evidence>
<comment type="similarity">
    <text evidence="1">Belongs to the thioredoxin family. DsbA subfamily.</text>
</comment>
<organism evidence="7 8">
    <name type="scientific">Streptosporangium brasiliense</name>
    <dbReference type="NCBI Taxonomy" id="47480"/>
    <lineage>
        <taxon>Bacteria</taxon>
        <taxon>Bacillati</taxon>
        <taxon>Actinomycetota</taxon>
        <taxon>Actinomycetes</taxon>
        <taxon>Streptosporangiales</taxon>
        <taxon>Streptosporangiaceae</taxon>
        <taxon>Streptosporangium</taxon>
    </lineage>
</organism>
<evidence type="ECO:0000313" key="8">
    <source>
        <dbReference type="Proteomes" id="UP001230426"/>
    </source>
</evidence>